<protein>
    <recommendedName>
        <fullName evidence="4">DUF983 domain-containing protein</fullName>
    </recommendedName>
</protein>
<name>A0A4Q0NWM8_9FLAO</name>
<evidence type="ECO:0000313" key="2">
    <source>
        <dbReference type="EMBL" id="RXG16723.1"/>
    </source>
</evidence>
<keyword evidence="1" id="KW-1133">Transmembrane helix</keyword>
<organism evidence="2 3">
    <name type="scientific">Leeuwenhoekiella aestuarii</name>
    <dbReference type="NCBI Taxonomy" id="2249426"/>
    <lineage>
        <taxon>Bacteria</taxon>
        <taxon>Pseudomonadati</taxon>
        <taxon>Bacteroidota</taxon>
        <taxon>Flavobacteriia</taxon>
        <taxon>Flavobacteriales</taxon>
        <taxon>Flavobacteriaceae</taxon>
        <taxon>Leeuwenhoekiella</taxon>
    </lineage>
</organism>
<evidence type="ECO:0000313" key="3">
    <source>
        <dbReference type="Proteomes" id="UP000289821"/>
    </source>
</evidence>
<comment type="caution">
    <text evidence="2">The sequence shown here is derived from an EMBL/GenBank/DDBJ whole genome shotgun (WGS) entry which is preliminary data.</text>
</comment>
<dbReference type="AlphaFoldDB" id="A0A4Q0NWM8"/>
<reference evidence="2 3" key="1">
    <citation type="submission" date="2018-07" db="EMBL/GenBank/DDBJ databases">
        <title>Leeuwenhoekiella genomics.</title>
        <authorList>
            <person name="Tahon G."/>
            <person name="Willems A."/>
        </authorList>
    </citation>
    <scope>NUCLEOTIDE SEQUENCE [LARGE SCALE GENOMIC DNA]</scope>
    <source>
        <strain evidence="2 3">R-50232</strain>
    </source>
</reference>
<dbReference type="EMBL" id="QOVI01000002">
    <property type="protein sequence ID" value="RXG16723.1"/>
    <property type="molecule type" value="Genomic_DNA"/>
</dbReference>
<dbReference type="Proteomes" id="UP000289821">
    <property type="component" value="Unassembled WGS sequence"/>
</dbReference>
<keyword evidence="3" id="KW-1185">Reference proteome</keyword>
<dbReference type="Pfam" id="PF06170">
    <property type="entry name" value="DUF983"/>
    <property type="match status" value="1"/>
</dbReference>
<feature type="transmembrane region" description="Helical" evidence="1">
    <location>
        <begin position="82"/>
        <end position="101"/>
    </location>
</feature>
<sequence>MSLLTILKFKCPNCKEGAIFESNHQLFSFHVPKMHTHCKTCNLKFEKESGFFIGAMYVSYGITVAEFLSIFVLMHFVFNTSLMTAFLIVVAVIILASTFNFKLARTLWIYLFYNK</sequence>
<proteinExistence type="predicted"/>
<gene>
    <name evidence="2" type="ORF">DSM04_102304</name>
</gene>
<keyword evidence="1" id="KW-0812">Transmembrane</keyword>
<accession>A0A4Q0NWM8</accession>
<dbReference type="InterPro" id="IPR009325">
    <property type="entry name" value="DUF983"/>
</dbReference>
<keyword evidence="1" id="KW-0472">Membrane</keyword>
<evidence type="ECO:0008006" key="4">
    <source>
        <dbReference type="Google" id="ProtNLM"/>
    </source>
</evidence>
<evidence type="ECO:0000256" key="1">
    <source>
        <dbReference type="SAM" id="Phobius"/>
    </source>
</evidence>
<dbReference type="RefSeq" id="WP_236638761.1">
    <property type="nucleotide sequence ID" value="NZ_QOVI01000002.1"/>
</dbReference>
<feature type="transmembrane region" description="Helical" evidence="1">
    <location>
        <begin position="51"/>
        <end position="76"/>
    </location>
</feature>